<feature type="transmembrane region" description="Helical" evidence="1">
    <location>
        <begin position="143"/>
        <end position="170"/>
    </location>
</feature>
<evidence type="ECO:0000259" key="2">
    <source>
        <dbReference type="Pfam" id="PF12022"/>
    </source>
</evidence>
<dbReference type="GO" id="GO:0006891">
    <property type="term" value="P:intra-Golgi vesicle-mediated transport"/>
    <property type="evidence" value="ECO:0007669"/>
    <property type="project" value="TreeGrafter"/>
</dbReference>
<proteinExistence type="predicted"/>
<dbReference type="PANTHER" id="PTHR12961">
    <property type="entry name" value="CONSERVED OLIGOMERIC GOLGI COMPLEX COMPONENT 2"/>
    <property type="match status" value="1"/>
</dbReference>
<keyword evidence="1" id="KW-0812">Transmembrane</keyword>
<dbReference type="Proteomes" id="UP000023152">
    <property type="component" value="Unassembled WGS sequence"/>
</dbReference>
<keyword evidence="1" id="KW-0472">Membrane</keyword>
<dbReference type="InterPro" id="IPR009316">
    <property type="entry name" value="COG2"/>
</dbReference>
<feature type="domain" description="COG complex component COG2 C-terminal" evidence="2">
    <location>
        <begin position="22"/>
        <end position="346"/>
    </location>
</feature>
<dbReference type="GO" id="GO:0007030">
    <property type="term" value="P:Golgi organization"/>
    <property type="evidence" value="ECO:0007669"/>
    <property type="project" value="InterPro"/>
</dbReference>
<evidence type="ECO:0000256" key="1">
    <source>
        <dbReference type="SAM" id="Phobius"/>
    </source>
</evidence>
<comment type="caution">
    <text evidence="3">The sequence shown here is derived from an EMBL/GenBank/DDBJ whole genome shotgun (WGS) entry which is preliminary data.</text>
</comment>
<dbReference type="GO" id="GO:0016020">
    <property type="term" value="C:membrane"/>
    <property type="evidence" value="ECO:0007669"/>
    <property type="project" value="InterPro"/>
</dbReference>
<organism evidence="3 4">
    <name type="scientific">Reticulomyxa filosa</name>
    <dbReference type="NCBI Taxonomy" id="46433"/>
    <lineage>
        <taxon>Eukaryota</taxon>
        <taxon>Sar</taxon>
        <taxon>Rhizaria</taxon>
        <taxon>Retaria</taxon>
        <taxon>Foraminifera</taxon>
        <taxon>Monothalamids</taxon>
        <taxon>Reticulomyxidae</taxon>
        <taxon>Reticulomyxa</taxon>
    </lineage>
</organism>
<dbReference type="InterPro" id="IPR024603">
    <property type="entry name" value="COG_complex_COG2_C"/>
</dbReference>
<dbReference type="GO" id="GO:0015031">
    <property type="term" value="P:protein transport"/>
    <property type="evidence" value="ECO:0007669"/>
    <property type="project" value="InterPro"/>
</dbReference>
<gene>
    <name evidence="3" type="ORF">RFI_07717</name>
</gene>
<sequence length="394" mass="46680">MKEHSNELRKAMAMYEERSNECLKTLKKYMKNANLENTQFKMHFLLFYEMINALWKCFDDKEIFLWELTQQFFKLSLQILSFGYQLLTTFIQDQKSNKNRQKELLVTLHYDVCSLIDFVQSKWFPSARHTILHPLTYQQQFAFFVYFSFNPFSNLFVIPIIFFCLFALNYRNVGHLNKRQLEMKEMLDGLLLPSVQQYIQWSDQVLMNRLITIVLEESVTCLTEVDVLADSWQTFKSSSSTLSVGDFTPSEYVQKLFAPLKSILAFMSDHELDHMSASQKHALIYNVLNAVSTEYWNKMKTAKERMSKFVDTINKRRTNRRLSESNIKTDTMSGADLVEKQFVTDVRHFMHQLQDYIGNIAYLNKQHDTKYSVQNINNWADFCEFVEKANRDNN</sequence>
<dbReference type="EMBL" id="ASPP01006084">
    <property type="protein sequence ID" value="ETO29406.1"/>
    <property type="molecule type" value="Genomic_DNA"/>
</dbReference>
<dbReference type="GO" id="GO:0017119">
    <property type="term" value="C:Golgi transport complex"/>
    <property type="evidence" value="ECO:0007669"/>
    <property type="project" value="TreeGrafter"/>
</dbReference>
<dbReference type="PANTHER" id="PTHR12961:SF0">
    <property type="entry name" value="CONSERVED OLIGOMERIC GOLGI COMPLEX SUBUNIT 2"/>
    <property type="match status" value="1"/>
</dbReference>
<protein>
    <recommendedName>
        <fullName evidence="2">COG complex component COG2 C-terminal domain-containing protein</fullName>
    </recommendedName>
</protein>
<reference evidence="3 4" key="1">
    <citation type="journal article" date="2013" name="Curr. Biol.">
        <title>The Genome of the Foraminiferan Reticulomyxa filosa.</title>
        <authorList>
            <person name="Glockner G."/>
            <person name="Hulsmann N."/>
            <person name="Schleicher M."/>
            <person name="Noegel A.A."/>
            <person name="Eichinger L."/>
            <person name="Gallinger C."/>
            <person name="Pawlowski J."/>
            <person name="Sierra R."/>
            <person name="Euteneuer U."/>
            <person name="Pillet L."/>
            <person name="Moustafa A."/>
            <person name="Platzer M."/>
            <person name="Groth M."/>
            <person name="Szafranski K."/>
            <person name="Schliwa M."/>
        </authorList>
    </citation>
    <scope>NUCLEOTIDE SEQUENCE [LARGE SCALE GENOMIC DNA]</scope>
</reference>
<dbReference type="Pfam" id="PF12022">
    <property type="entry name" value="COG2_C"/>
    <property type="match status" value="1"/>
</dbReference>
<name>X6NTV9_RETFI</name>
<evidence type="ECO:0000313" key="4">
    <source>
        <dbReference type="Proteomes" id="UP000023152"/>
    </source>
</evidence>
<keyword evidence="1" id="KW-1133">Transmembrane helix</keyword>
<accession>X6NTV9</accession>
<evidence type="ECO:0000313" key="3">
    <source>
        <dbReference type="EMBL" id="ETO29406.1"/>
    </source>
</evidence>
<keyword evidence="4" id="KW-1185">Reference proteome</keyword>
<dbReference type="AlphaFoldDB" id="X6NTV9"/>